<reference evidence="7" key="1">
    <citation type="journal article" date="2019" name="Int. J. Syst. Evol. Microbiol.">
        <title>The Global Catalogue of Microorganisms (GCM) 10K type strain sequencing project: providing services to taxonomists for standard genome sequencing and annotation.</title>
        <authorList>
            <consortium name="The Broad Institute Genomics Platform"/>
            <consortium name="The Broad Institute Genome Sequencing Center for Infectious Disease"/>
            <person name="Wu L."/>
            <person name="Ma J."/>
        </authorList>
    </citation>
    <scope>NUCLEOTIDE SEQUENCE [LARGE SCALE GENOMIC DNA]</scope>
    <source>
        <strain evidence="7">JCM 17440</strain>
    </source>
</reference>
<dbReference type="PANTHER" id="PTHR30055">
    <property type="entry name" value="HTH-TYPE TRANSCRIPTIONAL REGULATOR RUTR"/>
    <property type="match status" value="1"/>
</dbReference>
<dbReference type="InterPro" id="IPR036271">
    <property type="entry name" value="Tet_transcr_reg_TetR-rel_C_sf"/>
</dbReference>
<dbReference type="Pfam" id="PF00440">
    <property type="entry name" value="TetR_N"/>
    <property type="match status" value="1"/>
</dbReference>
<dbReference type="Pfam" id="PF13305">
    <property type="entry name" value="TetR_C_33"/>
    <property type="match status" value="1"/>
</dbReference>
<keyword evidence="7" id="KW-1185">Reference proteome</keyword>
<dbReference type="InterPro" id="IPR009057">
    <property type="entry name" value="Homeodomain-like_sf"/>
</dbReference>
<dbReference type="InterPro" id="IPR025996">
    <property type="entry name" value="MT1864/Rv1816-like_C"/>
</dbReference>
<evidence type="ECO:0000256" key="2">
    <source>
        <dbReference type="ARBA" id="ARBA00023125"/>
    </source>
</evidence>
<dbReference type="SUPFAM" id="SSF46689">
    <property type="entry name" value="Homeodomain-like"/>
    <property type="match status" value="1"/>
</dbReference>
<proteinExistence type="predicted"/>
<evidence type="ECO:0000256" key="1">
    <source>
        <dbReference type="ARBA" id="ARBA00023015"/>
    </source>
</evidence>
<gene>
    <name evidence="6" type="ORF">GCM10022254_42530</name>
</gene>
<dbReference type="EMBL" id="BAABAS010000012">
    <property type="protein sequence ID" value="GAA4235376.1"/>
    <property type="molecule type" value="Genomic_DNA"/>
</dbReference>
<comment type="caution">
    <text evidence="6">The sequence shown here is derived from an EMBL/GenBank/DDBJ whole genome shotgun (WGS) entry which is preliminary data.</text>
</comment>
<dbReference type="PROSITE" id="PS50977">
    <property type="entry name" value="HTH_TETR_2"/>
    <property type="match status" value="1"/>
</dbReference>
<dbReference type="Gene3D" id="1.10.357.10">
    <property type="entry name" value="Tetracycline Repressor, domain 2"/>
    <property type="match status" value="1"/>
</dbReference>
<organism evidence="6 7">
    <name type="scientific">Actinomadura meridiana</name>
    <dbReference type="NCBI Taxonomy" id="559626"/>
    <lineage>
        <taxon>Bacteria</taxon>
        <taxon>Bacillati</taxon>
        <taxon>Actinomycetota</taxon>
        <taxon>Actinomycetes</taxon>
        <taxon>Streptosporangiales</taxon>
        <taxon>Thermomonosporaceae</taxon>
        <taxon>Actinomadura</taxon>
    </lineage>
</organism>
<evidence type="ECO:0000256" key="3">
    <source>
        <dbReference type="ARBA" id="ARBA00023163"/>
    </source>
</evidence>
<accession>A0ABP8C876</accession>
<evidence type="ECO:0000313" key="6">
    <source>
        <dbReference type="EMBL" id="GAA4235376.1"/>
    </source>
</evidence>
<name>A0ABP8C876_9ACTN</name>
<evidence type="ECO:0000313" key="7">
    <source>
        <dbReference type="Proteomes" id="UP001501710"/>
    </source>
</evidence>
<protein>
    <submittedName>
        <fullName evidence="6">TetR/AcrR family transcriptional regulator</fullName>
    </submittedName>
</protein>
<dbReference type="RefSeq" id="WP_344899256.1">
    <property type="nucleotide sequence ID" value="NZ_BAABAS010000012.1"/>
</dbReference>
<dbReference type="Proteomes" id="UP001501710">
    <property type="component" value="Unassembled WGS sequence"/>
</dbReference>
<evidence type="ECO:0000256" key="4">
    <source>
        <dbReference type="PROSITE-ProRule" id="PRU00335"/>
    </source>
</evidence>
<feature type="domain" description="HTH tetR-type" evidence="5">
    <location>
        <begin position="6"/>
        <end position="66"/>
    </location>
</feature>
<dbReference type="Gene3D" id="1.10.10.60">
    <property type="entry name" value="Homeodomain-like"/>
    <property type="match status" value="1"/>
</dbReference>
<dbReference type="InterPro" id="IPR050109">
    <property type="entry name" value="HTH-type_TetR-like_transc_reg"/>
</dbReference>
<feature type="DNA-binding region" description="H-T-H motif" evidence="4">
    <location>
        <begin position="29"/>
        <end position="48"/>
    </location>
</feature>
<evidence type="ECO:0000259" key="5">
    <source>
        <dbReference type="PROSITE" id="PS50977"/>
    </source>
</evidence>
<dbReference type="SUPFAM" id="SSF48498">
    <property type="entry name" value="Tetracyclin repressor-like, C-terminal domain"/>
    <property type="match status" value="1"/>
</dbReference>
<dbReference type="PANTHER" id="PTHR30055:SF239">
    <property type="entry name" value="TRANSCRIPTIONAL REGULATORY PROTEIN"/>
    <property type="match status" value="1"/>
</dbReference>
<keyword evidence="1" id="KW-0805">Transcription regulation</keyword>
<keyword evidence="3" id="KW-0804">Transcription</keyword>
<sequence>MPTPEKTSFAEIVAAGRDLLEVGGQRQLTMQSVAERVGVRAPSLYKHVSNRAALLAAVAEATIDDLAVRLESADGSIEGMARGYRQFAQSWPEGFRLMLAAEAPPETLARAAAPVLRASRELVGDEEALEAARLVTAWATGFIEMELNGSFRLGGDVDRAFEYGLAGMRRALANDR</sequence>
<dbReference type="InterPro" id="IPR001647">
    <property type="entry name" value="HTH_TetR"/>
</dbReference>
<keyword evidence="2 4" id="KW-0238">DNA-binding</keyword>